<dbReference type="EC" id="2.7.7.7" evidence="8"/>
<dbReference type="PANTHER" id="PTHR11669">
    <property type="entry name" value="REPLICATION FACTOR C / DNA POLYMERASE III GAMMA-TAU SUBUNIT"/>
    <property type="match status" value="1"/>
</dbReference>
<keyword evidence="4" id="KW-0862">Zinc</keyword>
<keyword evidence="5 8" id="KW-0067">ATP-binding</keyword>
<keyword evidence="2" id="KW-0479">Metal-binding</keyword>
<evidence type="ECO:0000256" key="2">
    <source>
        <dbReference type="ARBA" id="ARBA00022723"/>
    </source>
</evidence>
<dbReference type="CDD" id="cd00009">
    <property type="entry name" value="AAA"/>
    <property type="match status" value="1"/>
</dbReference>
<dbReference type="InterPro" id="IPR012763">
    <property type="entry name" value="DNA_pol_III_sug/sutau_N"/>
</dbReference>
<dbReference type="KEGG" id="dps:DP1431"/>
<evidence type="ECO:0000256" key="8">
    <source>
        <dbReference type="RuleBase" id="RU364063"/>
    </source>
</evidence>
<keyword evidence="3 8" id="KW-0547">Nucleotide-binding</keyword>
<dbReference type="InterPro" id="IPR003593">
    <property type="entry name" value="AAA+_ATPase"/>
</dbReference>
<dbReference type="NCBIfam" id="TIGR02397">
    <property type="entry name" value="dnaX_nterm"/>
    <property type="match status" value="1"/>
</dbReference>
<dbReference type="Proteomes" id="UP000000602">
    <property type="component" value="Chromosome"/>
</dbReference>
<dbReference type="eggNOG" id="COG2812">
    <property type="taxonomic scope" value="Bacteria"/>
</dbReference>
<dbReference type="SUPFAM" id="SSF52540">
    <property type="entry name" value="P-loop containing nucleoside triphosphate hydrolases"/>
    <property type="match status" value="1"/>
</dbReference>
<dbReference type="Gene3D" id="3.40.50.300">
    <property type="entry name" value="P-loop containing nucleotide triphosphate hydrolases"/>
    <property type="match status" value="1"/>
</dbReference>
<dbReference type="GO" id="GO:0003887">
    <property type="term" value="F:DNA-directed DNA polymerase activity"/>
    <property type="evidence" value="ECO:0007669"/>
    <property type="project" value="UniProtKB-KW"/>
</dbReference>
<evidence type="ECO:0000313" key="11">
    <source>
        <dbReference type="Proteomes" id="UP000000602"/>
    </source>
</evidence>
<proteinExistence type="inferred from homology"/>
<evidence type="ECO:0000256" key="1">
    <source>
        <dbReference type="ARBA" id="ARBA00006360"/>
    </source>
</evidence>
<dbReference type="InterPro" id="IPR027417">
    <property type="entry name" value="P-loop_NTPase"/>
</dbReference>
<dbReference type="SMART" id="SM00382">
    <property type="entry name" value="AAA"/>
    <property type="match status" value="1"/>
</dbReference>
<dbReference type="AlphaFoldDB" id="Q6ANB4"/>
<evidence type="ECO:0000259" key="9">
    <source>
        <dbReference type="SMART" id="SM00382"/>
    </source>
</evidence>
<keyword evidence="6 8" id="KW-0239">DNA-directed DNA polymerase</keyword>
<evidence type="ECO:0000313" key="10">
    <source>
        <dbReference type="EMBL" id="CAG36160.1"/>
    </source>
</evidence>
<reference evidence="11" key="1">
    <citation type="journal article" date="2004" name="Environ. Microbiol.">
        <title>The genome of Desulfotalea psychrophila, a sulfate-reducing bacterium from permanently cold Arctic sediments.</title>
        <authorList>
            <person name="Rabus R."/>
            <person name="Ruepp A."/>
            <person name="Frickey T."/>
            <person name="Rattei T."/>
            <person name="Fartmann B."/>
            <person name="Stark M."/>
            <person name="Bauer M."/>
            <person name="Zibat A."/>
            <person name="Lombardot T."/>
            <person name="Becker I."/>
            <person name="Amann J."/>
            <person name="Gellner K."/>
            <person name="Teeling H."/>
            <person name="Leuschner W.D."/>
            <person name="Gloeckner F.-O."/>
            <person name="Lupas A.N."/>
            <person name="Amann R."/>
            <person name="Klenk H.-P."/>
        </authorList>
    </citation>
    <scope>NUCLEOTIDE SEQUENCE [LARGE SCALE GENOMIC DNA]</scope>
    <source>
        <strain evidence="11">DSM 12343 / LSv54</strain>
    </source>
</reference>
<comment type="function">
    <text evidence="8">DNA polymerase III is a complex, multichain enzyme responsible for most of the replicative synthesis in bacteria. This DNA polymerase also exhibits 3' to 5' exonuclease activity.</text>
</comment>
<dbReference type="GO" id="GO:0006261">
    <property type="term" value="P:DNA-templated DNA replication"/>
    <property type="evidence" value="ECO:0007669"/>
    <property type="project" value="TreeGrafter"/>
</dbReference>
<keyword evidence="8" id="KW-0235">DNA replication</keyword>
<name>Q6ANB4_DESPS</name>
<feature type="domain" description="AAA+ ATPase" evidence="9">
    <location>
        <begin position="37"/>
        <end position="179"/>
    </location>
</feature>
<evidence type="ECO:0000256" key="4">
    <source>
        <dbReference type="ARBA" id="ARBA00022833"/>
    </source>
</evidence>
<dbReference type="GO" id="GO:0005524">
    <property type="term" value="F:ATP binding"/>
    <property type="evidence" value="ECO:0007669"/>
    <property type="project" value="UniProtKB-KW"/>
</dbReference>
<keyword evidence="8" id="KW-0548">Nucleotidyltransferase</keyword>
<dbReference type="STRING" id="177439.DP1431"/>
<dbReference type="InterPro" id="IPR050238">
    <property type="entry name" value="DNA_Rep/Repair_Clamp_Loader"/>
</dbReference>
<evidence type="ECO:0000256" key="7">
    <source>
        <dbReference type="ARBA" id="ARBA00049244"/>
    </source>
</evidence>
<dbReference type="HOGENOM" id="CLU_006229_0_1_7"/>
<dbReference type="Pfam" id="PF22608">
    <property type="entry name" value="DNAX_ATPase_lid"/>
    <property type="match status" value="1"/>
</dbReference>
<dbReference type="GO" id="GO:0046872">
    <property type="term" value="F:metal ion binding"/>
    <property type="evidence" value="ECO:0007669"/>
    <property type="project" value="UniProtKB-KW"/>
</dbReference>
<dbReference type="Gene3D" id="1.10.8.60">
    <property type="match status" value="1"/>
</dbReference>
<dbReference type="OrthoDB" id="9810148at2"/>
<gene>
    <name evidence="8" type="primary">dnaX</name>
    <name evidence="10" type="ordered locus">DP1431</name>
</gene>
<dbReference type="Pfam" id="PF13177">
    <property type="entry name" value="DNA_pol3_delta2"/>
    <property type="match status" value="1"/>
</dbReference>
<dbReference type="EMBL" id="CR522870">
    <property type="protein sequence ID" value="CAG36160.1"/>
    <property type="molecule type" value="Genomic_DNA"/>
</dbReference>
<dbReference type="FunFam" id="1.10.8.60:FF:000013">
    <property type="entry name" value="DNA polymerase III subunit gamma/tau"/>
    <property type="match status" value="1"/>
</dbReference>
<dbReference type="InterPro" id="IPR001270">
    <property type="entry name" value="ClpA/B"/>
</dbReference>
<dbReference type="GO" id="GO:0009360">
    <property type="term" value="C:DNA polymerase III complex"/>
    <property type="evidence" value="ECO:0007669"/>
    <property type="project" value="InterPro"/>
</dbReference>
<evidence type="ECO:0000256" key="5">
    <source>
        <dbReference type="ARBA" id="ARBA00022840"/>
    </source>
</evidence>
<comment type="similarity">
    <text evidence="1 8">Belongs to the DnaX/STICHEL family.</text>
</comment>
<evidence type="ECO:0000256" key="6">
    <source>
        <dbReference type="ARBA" id="ARBA00022932"/>
    </source>
</evidence>
<dbReference type="FunFam" id="3.40.50.300:FF:000014">
    <property type="entry name" value="DNA polymerase III subunit gamma/tau"/>
    <property type="match status" value="1"/>
</dbReference>
<keyword evidence="8" id="KW-0808">Transferase</keyword>
<protein>
    <recommendedName>
        <fullName evidence="8">DNA polymerase III subunit gamma/tau</fullName>
        <ecNumber evidence="8">2.7.7.7</ecNumber>
    </recommendedName>
</protein>
<dbReference type="RefSeq" id="WP_011188672.1">
    <property type="nucleotide sequence ID" value="NC_006138.1"/>
</dbReference>
<comment type="subunit">
    <text evidence="8">DNA polymerase III contains a core (composed of alpha, epsilon and theta chains) that associates with a tau subunit. This core dimerizes to form the POLIII' complex. PolIII' associates with the gamma complex (composed of gamma, delta, delta', psi and chi chains) and with the beta chain to form the complete DNA polymerase III complex.</text>
</comment>
<dbReference type="PRINTS" id="PR00300">
    <property type="entry name" value="CLPPROTEASEA"/>
</dbReference>
<organism evidence="10 11">
    <name type="scientific">Desulfotalea psychrophila (strain LSv54 / DSM 12343)</name>
    <dbReference type="NCBI Taxonomy" id="177439"/>
    <lineage>
        <taxon>Bacteria</taxon>
        <taxon>Pseudomonadati</taxon>
        <taxon>Thermodesulfobacteriota</taxon>
        <taxon>Desulfobulbia</taxon>
        <taxon>Desulfobulbales</taxon>
        <taxon>Desulfocapsaceae</taxon>
        <taxon>Desulfotalea</taxon>
    </lineage>
</organism>
<evidence type="ECO:0000256" key="3">
    <source>
        <dbReference type="ARBA" id="ARBA00022741"/>
    </source>
</evidence>
<keyword evidence="11" id="KW-1185">Reference proteome</keyword>
<accession>Q6ANB4</accession>
<dbReference type="InterPro" id="IPR045085">
    <property type="entry name" value="HLD_clamp_pol_III_gamma_tau"/>
</dbReference>
<dbReference type="PANTHER" id="PTHR11669:SF0">
    <property type="entry name" value="PROTEIN STICHEL-LIKE 2"/>
    <property type="match status" value="1"/>
</dbReference>
<comment type="catalytic activity">
    <reaction evidence="7 8">
        <text>DNA(n) + a 2'-deoxyribonucleoside 5'-triphosphate = DNA(n+1) + diphosphate</text>
        <dbReference type="Rhea" id="RHEA:22508"/>
        <dbReference type="Rhea" id="RHEA-COMP:17339"/>
        <dbReference type="Rhea" id="RHEA-COMP:17340"/>
        <dbReference type="ChEBI" id="CHEBI:33019"/>
        <dbReference type="ChEBI" id="CHEBI:61560"/>
        <dbReference type="ChEBI" id="CHEBI:173112"/>
        <dbReference type="EC" id="2.7.7.7"/>
    </reaction>
</comment>
<sequence length="269" mass="30131">MSYLVLARKSRPQTFDQVIGQRPVVKTLQNSLARDRVAHALIFSGVRGVGKTTLARLMAKAINCEHRDNNNNPCNKCLSCQEITAGSSLDLYEIDGASNRGIQEIRELKEKIRFLPTSAKYRIVIIDEVHMLTTEAFNALLKTLEEPPEHVYFMFATTEIHKIPITILSRCQQYELKRVCADDLSGHFERLIGEEGKEIEKEALALIVREAAGSVRDGLSLLDQVLSFSESSVTTSDAIEVLGLIDREVLMNLDPSTLGRRSLHRHSCP</sequence>